<dbReference type="Proteomes" id="UP000193083">
    <property type="component" value="Unassembled WGS sequence"/>
</dbReference>
<dbReference type="InterPro" id="IPR023346">
    <property type="entry name" value="Lysozyme-like_dom_sf"/>
</dbReference>
<keyword evidence="3" id="KW-0732">Signal</keyword>
<comment type="similarity">
    <text evidence="1">Belongs to the transglycosylase Slt family.</text>
</comment>
<dbReference type="OrthoDB" id="9788661at2"/>
<evidence type="ECO:0000259" key="4">
    <source>
        <dbReference type="Pfam" id="PF01464"/>
    </source>
</evidence>
<evidence type="ECO:0000256" key="3">
    <source>
        <dbReference type="SAM" id="SignalP"/>
    </source>
</evidence>
<protein>
    <submittedName>
        <fullName evidence="5">Transglycosylase SLT domain-containing protein</fullName>
    </submittedName>
</protein>
<evidence type="ECO:0000256" key="2">
    <source>
        <dbReference type="ARBA" id="ARBA00009387"/>
    </source>
</evidence>
<comment type="similarity">
    <text evidence="2">Belongs to the virb1 family.</text>
</comment>
<evidence type="ECO:0000313" key="6">
    <source>
        <dbReference type="Proteomes" id="UP000193083"/>
    </source>
</evidence>
<gene>
    <name evidence="5" type="ORF">SAMN02982922_4105</name>
</gene>
<dbReference type="Gene3D" id="1.10.530.10">
    <property type="match status" value="1"/>
</dbReference>
<keyword evidence="6" id="KW-1185">Reference proteome</keyword>
<organism evidence="5 6">
    <name type="scientific">Mesorhizobium australicum</name>
    <dbReference type="NCBI Taxonomy" id="536018"/>
    <lineage>
        <taxon>Bacteria</taxon>
        <taxon>Pseudomonadati</taxon>
        <taxon>Pseudomonadota</taxon>
        <taxon>Alphaproteobacteria</taxon>
        <taxon>Hyphomicrobiales</taxon>
        <taxon>Phyllobacteriaceae</taxon>
        <taxon>Mesorhizobium</taxon>
    </lineage>
</organism>
<dbReference type="EMBL" id="FXBL01000004">
    <property type="protein sequence ID" value="SMH50180.1"/>
    <property type="molecule type" value="Genomic_DNA"/>
</dbReference>
<accession>A0A1X7PG22</accession>
<evidence type="ECO:0000256" key="1">
    <source>
        <dbReference type="ARBA" id="ARBA00007734"/>
    </source>
</evidence>
<feature type="domain" description="Transglycosylase SLT" evidence="4">
    <location>
        <begin position="138"/>
        <end position="235"/>
    </location>
</feature>
<dbReference type="PANTHER" id="PTHR37423:SF2">
    <property type="entry name" value="MEMBRANE-BOUND LYTIC MUREIN TRANSGLYCOSYLASE C"/>
    <property type="match status" value="1"/>
</dbReference>
<feature type="chain" id="PRO_5013163462" evidence="3">
    <location>
        <begin position="22"/>
        <end position="253"/>
    </location>
</feature>
<evidence type="ECO:0000313" key="5">
    <source>
        <dbReference type="EMBL" id="SMH50180.1"/>
    </source>
</evidence>
<reference evidence="5 6" key="1">
    <citation type="submission" date="2017-04" db="EMBL/GenBank/DDBJ databases">
        <authorList>
            <person name="Afonso C.L."/>
            <person name="Miller P.J."/>
            <person name="Scott M.A."/>
            <person name="Spackman E."/>
            <person name="Goraichik I."/>
            <person name="Dimitrov K.M."/>
            <person name="Suarez D.L."/>
            <person name="Swayne D.E."/>
        </authorList>
    </citation>
    <scope>NUCLEOTIDE SEQUENCE [LARGE SCALE GENOMIC DNA]</scope>
    <source>
        <strain evidence="5 6">B5P</strain>
    </source>
</reference>
<dbReference type="RefSeq" id="WP_139832342.1">
    <property type="nucleotide sequence ID" value="NZ_FXBL01000004.1"/>
</dbReference>
<name>A0A1X7PG22_9HYPH</name>
<dbReference type="PANTHER" id="PTHR37423">
    <property type="entry name" value="SOLUBLE LYTIC MUREIN TRANSGLYCOSYLASE-RELATED"/>
    <property type="match status" value="1"/>
</dbReference>
<dbReference type="AlphaFoldDB" id="A0A1X7PG22"/>
<proteinExistence type="inferred from homology"/>
<dbReference type="SUPFAM" id="SSF53955">
    <property type="entry name" value="Lysozyme-like"/>
    <property type="match status" value="1"/>
</dbReference>
<feature type="signal peptide" evidence="3">
    <location>
        <begin position="1"/>
        <end position="21"/>
    </location>
</feature>
<sequence length="253" mass="26290">MMKVTIAAAVAASMMSFSVSAQEAPGNAYTTSQVAVSAKEKSRKGEVTRGVAAAPVGRGRMSAVVPHQSASAAKKVAFDGKGRTVVSFDDRGLFSPREVDGQTTGSIPVGKRPELVAKARKGETVTGGRASGSYGDIIARYASTYGVPVSLAHAVIRVESNYRVNARGSAGEVGLMQIKPSTARGLGYSGSLKGLYNPETNIKYGMKYLGMAHKLGGGTTCGTILKYNAGHGAKRMNPVSAAYCSKVKRHLNG</sequence>
<dbReference type="Pfam" id="PF01464">
    <property type="entry name" value="SLT"/>
    <property type="match status" value="1"/>
</dbReference>
<dbReference type="InterPro" id="IPR008258">
    <property type="entry name" value="Transglycosylase_SLT_dom_1"/>
</dbReference>